<accession>A0AAV5WIR8</accession>
<dbReference type="EMBL" id="BTSY01000005">
    <property type="protein sequence ID" value="GMT30208.1"/>
    <property type="molecule type" value="Genomic_DNA"/>
</dbReference>
<gene>
    <name evidence="1" type="ORF">PFISCL1PPCAC_21505</name>
</gene>
<keyword evidence="2" id="KW-1185">Reference proteome</keyword>
<sequence length="191" mass="21062">GTRPSTLRAASRLLDESTMDALAAIESWKRMSSELSDVSNDAVVPAISKAFEAICTVMRPQADPLRVERSLSALLHERNFSLQYDNQRDEPIRNLTYRLVDAVYLILSQLNAARNELVKHGHSNHTQTNIHSVAAVNPVSRTDRSLDAHQVDAFNNNDLAPSKVKSELDGEETANAPGATRLSIFQTSGLR</sequence>
<evidence type="ECO:0000313" key="1">
    <source>
        <dbReference type="EMBL" id="GMT30208.1"/>
    </source>
</evidence>
<feature type="non-terminal residue" evidence="1">
    <location>
        <position position="1"/>
    </location>
</feature>
<proteinExistence type="predicted"/>
<dbReference type="Proteomes" id="UP001432322">
    <property type="component" value="Unassembled WGS sequence"/>
</dbReference>
<evidence type="ECO:0000313" key="2">
    <source>
        <dbReference type="Proteomes" id="UP001432322"/>
    </source>
</evidence>
<name>A0AAV5WIR8_9BILA</name>
<comment type="caution">
    <text evidence="1">The sequence shown here is derived from an EMBL/GenBank/DDBJ whole genome shotgun (WGS) entry which is preliminary data.</text>
</comment>
<protein>
    <submittedName>
        <fullName evidence="1">Uncharacterized protein</fullName>
    </submittedName>
</protein>
<reference evidence="1" key="1">
    <citation type="submission" date="2023-10" db="EMBL/GenBank/DDBJ databases">
        <title>Genome assembly of Pristionchus species.</title>
        <authorList>
            <person name="Yoshida K."/>
            <person name="Sommer R.J."/>
        </authorList>
    </citation>
    <scope>NUCLEOTIDE SEQUENCE</scope>
    <source>
        <strain evidence="1">RS5133</strain>
    </source>
</reference>
<organism evidence="1 2">
    <name type="scientific">Pristionchus fissidentatus</name>
    <dbReference type="NCBI Taxonomy" id="1538716"/>
    <lineage>
        <taxon>Eukaryota</taxon>
        <taxon>Metazoa</taxon>
        <taxon>Ecdysozoa</taxon>
        <taxon>Nematoda</taxon>
        <taxon>Chromadorea</taxon>
        <taxon>Rhabditida</taxon>
        <taxon>Rhabditina</taxon>
        <taxon>Diplogasteromorpha</taxon>
        <taxon>Diplogasteroidea</taxon>
        <taxon>Neodiplogasteridae</taxon>
        <taxon>Pristionchus</taxon>
    </lineage>
</organism>
<dbReference type="AlphaFoldDB" id="A0AAV5WIR8"/>